<dbReference type="EC" id="3.1.-.-" evidence="9"/>
<evidence type="ECO:0000256" key="4">
    <source>
        <dbReference type="ARBA" id="ARBA00022723"/>
    </source>
</evidence>
<evidence type="ECO:0000313" key="11">
    <source>
        <dbReference type="Proteomes" id="UP000288623"/>
    </source>
</evidence>
<keyword evidence="5 9" id="KW-0255">Endonuclease</keyword>
<evidence type="ECO:0000256" key="1">
    <source>
        <dbReference type="ARBA" id="ARBA00001946"/>
    </source>
</evidence>
<protein>
    <recommendedName>
        <fullName evidence="9">CRISPR-associated endoribonuclease Cas2</fullName>
        <ecNumber evidence="9">3.1.-.-</ecNumber>
    </recommendedName>
</protein>
<feature type="binding site" evidence="9">
    <location>
        <position position="8"/>
    </location>
    <ligand>
        <name>Mg(2+)</name>
        <dbReference type="ChEBI" id="CHEBI:18420"/>
        <note>catalytic</note>
    </ligand>
</feature>
<dbReference type="Proteomes" id="UP000288623">
    <property type="component" value="Unassembled WGS sequence"/>
</dbReference>
<dbReference type="InterPro" id="IPR021127">
    <property type="entry name" value="CRISPR_associated_Cas2"/>
</dbReference>
<keyword evidence="7 9" id="KW-0460">Magnesium</keyword>
<comment type="subunit">
    <text evidence="9">Homodimer, forms a heterotetramer with a Cas1 homodimer.</text>
</comment>
<dbReference type="GO" id="GO:0043571">
    <property type="term" value="P:maintenance of CRISPR repeat elements"/>
    <property type="evidence" value="ECO:0007669"/>
    <property type="project" value="UniProtKB-UniRule"/>
</dbReference>
<dbReference type="Pfam" id="PF09827">
    <property type="entry name" value="CRISPR_Cas2"/>
    <property type="match status" value="1"/>
</dbReference>
<dbReference type="SUPFAM" id="SSF143430">
    <property type="entry name" value="TTP0101/SSO1404-like"/>
    <property type="match status" value="1"/>
</dbReference>
<evidence type="ECO:0000256" key="2">
    <source>
        <dbReference type="ARBA" id="ARBA00009959"/>
    </source>
</evidence>
<keyword evidence="4 9" id="KW-0479">Metal-binding</keyword>
<dbReference type="GO" id="GO:0051607">
    <property type="term" value="P:defense response to virus"/>
    <property type="evidence" value="ECO:0007669"/>
    <property type="project" value="UniProtKB-UniRule"/>
</dbReference>
<proteinExistence type="inferred from homology"/>
<comment type="caution">
    <text evidence="10">The sequence shown here is derived from an EMBL/GenBank/DDBJ whole genome shotgun (WGS) entry which is preliminary data.</text>
</comment>
<dbReference type="GO" id="GO:0046872">
    <property type="term" value="F:metal ion binding"/>
    <property type="evidence" value="ECO:0007669"/>
    <property type="project" value="UniProtKB-UniRule"/>
</dbReference>
<evidence type="ECO:0000256" key="8">
    <source>
        <dbReference type="ARBA" id="ARBA00023118"/>
    </source>
</evidence>
<comment type="cofactor">
    <cofactor evidence="1 9">
        <name>Mg(2+)</name>
        <dbReference type="ChEBI" id="CHEBI:18420"/>
    </cofactor>
</comment>
<dbReference type="OrthoDB" id="9791737at2"/>
<gene>
    <name evidence="9" type="primary">cas2</name>
    <name evidence="10" type="ORF">QI30_07460</name>
</gene>
<accession>A0A433RV61</accession>
<dbReference type="InterPro" id="IPR019199">
    <property type="entry name" value="Virulence_VapD/CRISPR_Cas2"/>
</dbReference>
<keyword evidence="11" id="KW-1185">Reference proteome</keyword>
<evidence type="ECO:0000256" key="9">
    <source>
        <dbReference type="HAMAP-Rule" id="MF_01471"/>
    </source>
</evidence>
<reference evidence="10 11" key="1">
    <citation type="submission" date="2014-11" db="EMBL/GenBank/DDBJ databases">
        <title>Genome sequence and analysis of novel Kurthia sp.</title>
        <authorList>
            <person name="Lawson J.N."/>
            <person name="Gonzalez J.E."/>
            <person name="Rinauldi L."/>
            <person name="Xuan Z."/>
            <person name="Firman A."/>
            <person name="Shaddox L."/>
            <person name="Trudeau A."/>
            <person name="Shah S."/>
            <person name="Reiman D."/>
        </authorList>
    </citation>
    <scope>NUCLEOTIDE SEQUENCE [LARGE SCALE GENOMIC DNA]</scope>
    <source>
        <strain evidence="10 11">3B1D</strain>
    </source>
</reference>
<comment type="similarity">
    <text evidence="2 9">Belongs to the CRISPR-associated endoribonuclease Cas2 protein family.</text>
</comment>
<keyword evidence="6 9" id="KW-0378">Hydrolase</keyword>
<dbReference type="AlphaFoldDB" id="A0A433RV61"/>
<evidence type="ECO:0000256" key="7">
    <source>
        <dbReference type="ARBA" id="ARBA00022842"/>
    </source>
</evidence>
<keyword evidence="3 9" id="KW-0540">Nuclease</keyword>
<dbReference type="RefSeq" id="WP_126990321.1">
    <property type="nucleotide sequence ID" value="NZ_JTFC01000027.1"/>
</dbReference>
<name>A0A433RV61_9BACL</name>
<keyword evidence="8 9" id="KW-0051">Antiviral defense</keyword>
<dbReference type="EMBL" id="JTFC01000027">
    <property type="protein sequence ID" value="RUS57139.1"/>
    <property type="molecule type" value="Genomic_DNA"/>
</dbReference>
<evidence type="ECO:0000256" key="5">
    <source>
        <dbReference type="ARBA" id="ARBA00022759"/>
    </source>
</evidence>
<dbReference type="GO" id="GO:0016787">
    <property type="term" value="F:hydrolase activity"/>
    <property type="evidence" value="ECO:0007669"/>
    <property type="project" value="UniProtKB-KW"/>
</dbReference>
<organism evidence="10 11">
    <name type="scientific">Candidatus Kurthia intestinigallinarum</name>
    <dbReference type="NCBI Taxonomy" id="1562256"/>
    <lineage>
        <taxon>Bacteria</taxon>
        <taxon>Bacillati</taxon>
        <taxon>Bacillota</taxon>
        <taxon>Bacilli</taxon>
        <taxon>Bacillales</taxon>
        <taxon>Caryophanaceae</taxon>
        <taxon>Kurthia</taxon>
    </lineage>
</organism>
<dbReference type="GO" id="GO:0004521">
    <property type="term" value="F:RNA endonuclease activity"/>
    <property type="evidence" value="ECO:0007669"/>
    <property type="project" value="InterPro"/>
</dbReference>
<dbReference type="NCBIfam" id="TIGR01573">
    <property type="entry name" value="cas2"/>
    <property type="match status" value="1"/>
</dbReference>
<sequence>MRLLVFFDLPVDTSNDRKNYRKFRKFLIENGYMMVQYSIYAKIILNHSVLAYQKKKLMDQVPRKGTVDLLLITEKQYAGMERVTSMKKEAAQIASVERIIEL</sequence>
<evidence type="ECO:0000256" key="3">
    <source>
        <dbReference type="ARBA" id="ARBA00022722"/>
    </source>
</evidence>
<comment type="function">
    <text evidence="9">CRISPR (clustered regularly interspaced short palindromic repeat), is an adaptive immune system that provides protection against mobile genetic elements (viruses, transposable elements and conjugative plasmids). CRISPR clusters contain sequences complementary to antecedent mobile elements and target invading nucleic acids. CRISPR clusters are transcribed and processed into CRISPR RNA (crRNA). Functions as a ssRNA-specific endoribonuclease. Involved in the integration of spacer DNA into the CRISPR cassette.</text>
</comment>
<evidence type="ECO:0000313" key="10">
    <source>
        <dbReference type="EMBL" id="RUS57139.1"/>
    </source>
</evidence>
<dbReference type="HAMAP" id="MF_01471">
    <property type="entry name" value="Cas2"/>
    <property type="match status" value="1"/>
</dbReference>
<evidence type="ECO:0000256" key="6">
    <source>
        <dbReference type="ARBA" id="ARBA00022801"/>
    </source>
</evidence>